<accession>A0A0L0V965</accession>
<keyword evidence="1" id="KW-1133">Transmembrane helix</keyword>
<name>A0A0L0V965_9BASI</name>
<evidence type="ECO:0000313" key="3">
    <source>
        <dbReference type="Proteomes" id="UP000054564"/>
    </source>
</evidence>
<dbReference type="EMBL" id="AJIL01000095">
    <property type="protein sequence ID" value="KNE95514.1"/>
    <property type="molecule type" value="Genomic_DNA"/>
</dbReference>
<keyword evidence="3" id="KW-1185">Reference proteome</keyword>
<comment type="caution">
    <text evidence="2">The sequence shown here is derived from an EMBL/GenBank/DDBJ whole genome shotgun (WGS) entry which is preliminary data.</text>
</comment>
<evidence type="ECO:0000313" key="2">
    <source>
        <dbReference type="EMBL" id="KNE95514.1"/>
    </source>
</evidence>
<sequence>MADVQIIGFGWKKRLDGGPIWGDLAPARSVRLEPLLFYRKFADLYSHSIAEITDELVHQTLHIHQKPALIPICDPEHFGKNKFPIDYPCSLPCFMAGMIIFLAVIVGCFFSAENQIHHASCRATDCFIDRYLFKEQNSEFTAELQLTRLSTPTVISVLLGCLLVFFQISSLTTLIRLFAYTRFEGGGLGSIYNKWVSAQWQYENRQIKVEMAESS</sequence>
<organism evidence="2 3">
    <name type="scientific">Puccinia striiformis f. sp. tritici PST-78</name>
    <dbReference type="NCBI Taxonomy" id="1165861"/>
    <lineage>
        <taxon>Eukaryota</taxon>
        <taxon>Fungi</taxon>
        <taxon>Dikarya</taxon>
        <taxon>Basidiomycota</taxon>
        <taxon>Pucciniomycotina</taxon>
        <taxon>Pucciniomycetes</taxon>
        <taxon>Pucciniales</taxon>
        <taxon>Pucciniaceae</taxon>
        <taxon>Puccinia</taxon>
    </lineage>
</organism>
<keyword evidence="1" id="KW-0812">Transmembrane</keyword>
<protein>
    <submittedName>
        <fullName evidence="2">Uncharacterized protein</fullName>
    </submittedName>
</protein>
<dbReference type="AlphaFoldDB" id="A0A0L0V965"/>
<keyword evidence="1" id="KW-0472">Membrane</keyword>
<feature type="transmembrane region" description="Helical" evidence="1">
    <location>
        <begin position="154"/>
        <end position="179"/>
    </location>
</feature>
<proteinExistence type="predicted"/>
<reference evidence="3" key="1">
    <citation type="submission" date="2014-03" db="EMBL/GenBank/DDBJ databases">
        <title>The Genome Sequence of Puccinia striiformis f. sp. tritici PST-78.</title>
        <authorList>
            <consortium name="The Broad Institute Genome Sequencing Platform"/>
            <person name="Cuomo C."/>
            <person name="Hulbert S."/>
            <person name="Chen X."/>
            <person name="Walker B."/>
            <person name="Young S.K."/>
            <person name="Zeng Q."/>
            <person name="Gargeya S."/>
            <person name="Fitzgerald M."/>
            <person name="Haas B."/>
            <person name="Abouelleil A."/>
            <person name="Alvarado L."/>
            <person name="Arachchi H.M."/>
            <person name="Berlin A.M."/>
            <person name="Chapman S.B."/>
            <person name="Goldberg J."/>
            <person name="Griggs A."/>
            <person name="Gujja S."/>
            <person name="Hansen M."/>
            <person name="Howarth C."/>
            <person name="Imamovic A."/>
            <person name="Larimer J."/>
            <person name="McCowan C."/>
            <person name="Montmayeur A."/>
            <person name="Murphy C."/>
            <person name="Neiman D."/>
            <person name="Pearson M."/>
            <person name="Priest M."/>
            <person name="Roberts A."/>
            <person name="Saif S."/>
            <person name="Shea T."/>
            <person name="Sisk P."/>
            <person name="Sykes S."/>
            <person name="Wortman J."/>
            <person name="Nusbaum C."/>
            <person name="Birren B."/>
        </authorList>
    </citation>
    <scope>NUCLEOTIDE SEQUENCE [LARGE SCALE GENOMIC DNA]</scope>
    <source>
        <strain evidence="3">race PST-78</strain>
    </source>
</reference>
<dbReference type="Proteomes" id="UP000054564">
    <property type="component" value="Unassembled WGS sequence"/>
</dbReference>
<feature type="transmembrane region" description="Helical" evidence="1">
    <location>
        <begin position="89"/>
        <end position="112"/>
    </location>
</feature>
<evidence type="ECO:0000256" key="1">
    <source>
        <dbReference type="SAM" id="Phobius"/>
    </source>
</evidence>
<gene>
    <name evidence="2" type="ORF">PSTG_11120</name>
</gene>